<gene>
    <name evidence="1" type="ORF">SLEP1_g47640</name>
</gene>
<reference evidence="1 2" key="1">
    <citation type="journal article" date="2021" name="Commun. Biol.">
        <title>The genome of Shorea leprosula (Dipterocarpaceae) highlights the ecological relevance of drought in aseasonal tropical rainforests.</title>
        <authorList>
            <person name="Ng K.K.S."/>
            <person name="Kobayashi M.J."/>
            <person name="Fawcett J.A."/>
            <person name="Hatakeyama M."/>
            <person name="Paape T."/>
            <person name="Ng C.H."/>
            <person name="Ang C.C."/>
            <person name="Tnah L.H."/>
            <person name="Lee C.T."/>
            <person name="Nishiyama T."/>
            <person name="Sese J."/>
            <person name="O'Brien M.J."/>
            <person name="Copetti D."/>
            <person name="Mohd Noor M.I."/>
            <person name="Ong R.C."/>
            <person name="Putra M."/>
            <person name="Sireger I.Z."/>
            <person name="Indrioko S."/>
            <person name="Kosugi Y."/>
            <person name="Izuno A."/>
            <person name="Isagi Y."/>
            <person name="Lee S.L."/>
            <person name="Shimizu K.K."/>
        </authorList>
    </citation>
    <scope>NUCLEOTIDE SEQUENCE [LARGE SCALE GENOMIC DNA]</scope>
    <source>
        <strain evidence="1">214</strain>
    </source>
</reference>
<evidence type="ECO:0000313" key="1">
    <source>
        <dbReference type="EMBL" id="GKV39948.1"/>
    </source>
</evidence>
<proteinExistence type="predicted"/>
<dbReference type="AlphaFoldDB" id="A0AAV5LT38"/>
<comment type="caution">
    <text evidence="1">The sequence shown here is derived from an EMBL/GenBank/DDBJ whole genome shotgun (WGS) entry which is preliminary data.</text>
</comment>
<accession>A0AAV5LT38</accession>
<organism evidence="1 2">
    <name type="scientific">Rubroshorea leprosula</name>
    <dbReference type="NCBI Taxonomy" id="152421"/>
    <lineage>
        <taxon>Eukaryota</taxon>
        <taxon>Viridiplantae</taxon>
        <taxon>Streptophyta</taxon>
        <taxon>Embryophyta</taxon>
        <taxon>Tracheophyta</taxon>
        <taxon>Spermatophyta</taxon>
        <taxon>Magnoliopsida</taxon>
        <taxon>eudicotyledons</taxon>
        <taxon>Gunneridae</taxon>
        <taxon>Pentapetalae</taxon>
        <taxon>rosids</taxon>
        <taxon>malvids</taxon>
        <taxon>Malvales</taxon>
        <taxon>Dipterocarpaceae</taxon>
        <taxon>Rubroshorea</taxon>
    </lineage>
</organism>
<evidence type="ECO:0000313" key="2">
    <source>
        <dbReference type="Proteomes" id="UP001054252"/>
    </source>
</evidence>
<sequence length="70" mass="7367">MLSQGKGKSSVGQSVRNPVSASTITALFWGSNNKSLQLDFSRDFTLPPSSSSSSSSPNSLLFVSLLLLFG</sequence>
<protein>
    <submittedName>
        <fullName evidence="1">Uncharacterized protein</fullName>
    </submittedName>
</protein>
<keyword evidence="2" id="KW-1185">Reference proteome</keyword>
<dbReference type="Proteomes" id="UP001054252">
    <property type="component" value="Unassembled WGS sequence"/>
</dbReference>
<dbReference type="EMBL" id="BPVZ01000138">
    <property type="protein sequence ID" value="GKV39948.1"/>
    <property type="molecule type" value="Genomic_DNA"/>
</dbReference>
<name>A0AAV5LT38_9ROSI</name>